<dbReference type="AlphaFoldDB" id="A0A645G4T6"/>
<accession>A0A645G4T6</accession>
<proteinExistence type="predicted"/>
<protein>
    <submittedName>
        <fullName evidence="2">Uncharacterized protein</fullName>
    </submittedName>
</protein>
<evidence type="ECO:0000313" key="2">
    <source>
        <dbReference type="EMBL" id="MPN20972.1"/>
    </source>
</evidence>
<feature type="region of interest" description="Disordered" evidence="1">
    <location>
        <begin position="22"/>
        <end position="41"/>
    </location>
</feature>
<gene>
    <name evidence="2" type="ORF">SDC9_168351</name>
</gene>
<evidence type="ECO:0000256" key="1">
    <source>
        <dbReference type="SAM" id="MobiDB-lite"/>
    </source>
</evidence>
<dbReference type="EMBL" id="VSSQ01068832">
    <property type="protein sequence ID" value="MPN20972.1"/>
    <property type="molecule type" value="Genomic_DNA"/>
</dbReference>
<comment type="caution">
    <text evidence="2">The sequence shown here is derived from an EMBL/GenBank/DDBJ whole genome shotgun (WGS) entry which is preliminary data.</text>
</comment>
<organism evidence="2">
    <name type="scientific">bioreactor metagenome</name>
    <dbReference type="NCBI Taxonomy" id="1076179"/>
    <lineage>
        <taxon>unclassified sequences</taxon>
        <taxon>metagenomes</taxon>
        <taxon>ecological metagenomes</taxon>
    </lineage>
</organism>
<reference evidence="2" key="1">
    <citation type="submission" date="2019-08" db="EMBL/GenBank/DDBJ databases">
        <authorList>
            <person name="Kucharzyk K."/>
            <person name="Murdoch R.W."/>
            <person name="Higgins S."/>
            <person name="Loffler F."/>
        </authorList>
    </citation>
    <scope>NUCLEOTIDE SEQUENCE</scope>
</reference>
<sequence length="61" mass="6998">MHHIGNKDGNYQIIKKLLIAKTKKNQPPKPKTQKIKPKRIKAKTKIKKVVVGLFVHETSIN</sequence>
<name>A0A645G4T6_9ZZZZ</name>